<name>A0A9W9Z947_9CNID</name>
<organism evidence="2 3">
    <name type="scientific">Desmophyllum pertusum</name>
    <dbReference type="NCBI Taxonomy" id="174260"/>
    <lineage>
        <taxon>Eukaryota</taxon>
        <taxon>Metazoa</taxon>
        <taxon>Cnidaria</taxon>
        <taxon>Anthozoa</taxon>
        <taxon>Hexacorallia</taxon>
        <taxon>Scleractinia</taxon>
        <taxon>Caryophylliina</taxon>
        <taxon>Caryophylliidae</taxon>
        <taxon>Desmophyllum</taxon>
    </lineage>
</organism>
<proteinExistence type="predicted"/>
<keyword evidence="3" id="KW-1185">Reference proteome</keyword>
<accession>A0A9W9Z947</accession>
<dbReference type="OrthoDB" id="5990171at2759"/>
<feature type="region of interest" description="Disordered" evidence="1">
    <location>
        <begin position="76"/>
        <end position="179"/>
    </location>
</feature>
<feature type="compositionally biased region" description="Low complexity" evidence="1">
    <location>
        <begin position="117"/>
        <end position="126"/>
    </location>
</feature>
<protein>
    <submittedName>
        <fullName evidence="2">Uncharacterized protein</fullName>
    </submittedName>
</protein>
<comment type="caution">
    <text evidence="2">The sequence shown here is derived from an EMBL/GenBank/DDBJ whole genome shotgun (WGS) entry which is preliminary data.</text>
</comment>
<evidence type="ECO:0000313" key="2">
    <source>
        <dbReference type="EMBL" id="KAJ7376298.1"/>
    </source>
</evidence>
<sequence>MHLMGIYHRVTQTLFSNLNIVAQKSQNADGLDAKMKKDPTVENFTEYLVNSIVGEQVQTTDLQSRRNLLNAFERVERASTTPGMPRVPYALPPSDSDTDEELRKPTKKGKRARTVASSTDSSSSSSETEEEEKEQDKETLSGLTQSTYKKKSGEESKQKKERKHHQAMPEKSPKEDTRIQARVFNSLKVKFPKLEDAEEFYNLTLSSCLHEMEQTQAPRGIAVPQSPAGMVDKVMQTPAHQESAVISATTTNIGTCTTSCVDFTAVISSLDEAHLTELANLSFPELAFKNGIDSNPAEFASLSVNAMKKMHERKRTILCTSFLFASLKIDRDHTRHCFHCTACPLDWWNMKLSFFFGHQYYAAKKWNLWKQTWINYAVVSKITSQDYLTSNEHVSTRAEGRVLVYGYVHGAFSSENEKNLEQGIKAVVSKNTFHTSTGVNPRTSNIIKVVVKQNKDYHKVDVIVTLQQSLLCKLENEQTNILSWLNPIVNVSVKDKFVPAVGIKSAVLENFAQVTSIGVESQHNKPNPAHIKKSVDKTREFIRKRQKLIKIADKNKDGWQVVTEYESDELASG</sequence>
<dbReference type="AlphaFoldDB" id="A0A9W9Z947"/>
<evidence type="ECO:0000256" key="1">
    <source>
        <dbReference type="SAM" id="MobiDB-lite"/>
    </source>
</evidence>
<feature type="compositionally biased region" description="Basic and acidic residues" evidence="1">
    <location>
        <begin position="167"/>
        <end position="179"/>
    </location>
</feature>
<evidence type="ECO:0000313" key="3">
    <source>
        <dbReference type="Proteomes" id="UP001163046"/>
    </source>
</evidence>
<gene>
    <name evidence="2" type="ORF">OS493_035659</name>
</gene>
<reference evidence="2" key="1">
    <citation type="submission" date="2023-01" db="EMBL/GenBank/DDBJ databases">
        <title>Genome assembly of the deep-sea coral Lophelia pertusa.</title>
        <authorList>
            <person name="Herrera S."/>
            <person name="Cordes E."/>
        </authorList>
    </citation>
    <scope>NUCLEOTIDE SEQUENCE</scope>
    <source>
        <strain evidence="2">USNM1676648</strain>
        <tissue evidence="2">Polyp</tissue>
    </source>
</reference>
<dbReference type="EMBL" id="MU826404">
    <property type="protein sequence ID" value="KAJ7376298.1"/>
    <property type="molecule type" value="Genomic_DNA"/>
</dbReference>
<dbReference type="Proteomes" id="UP001163046">
    <property type="component" value="Unassembled WGS sequence"/>
</dbReference>